<feature type="region of interest" description="Disordered" evidence="1">
    <location>
        <begin position="140"/>
        <end position="163"/>
    </location>
</feature>
<protein>
    <submittedName>
        <fullName evidence="2">Uncharacterized protein</fullName>
    </submittedName>
</protein>
<accession>A0ABR3ETC5</accession>
<evidence type="ECO:0000313" key="2">
    <source>
        <dbReference type="EMBL" id="KAL0566167.1"/>
    </source>
</evidence>
<organism evidence="2 3">
    <name type="scientific">Marasmius crinis-equi</name>
    <dbReference type="NCBI Taxonomy" id="585013"/>
    <lineage>
        <taxon>Eukaryota</taxon>
        <taxon>Fungi</taxon>
        <taxon>Dikarya</taxon>
        <taxon>Basidiomycota</taxon>
        <taxon>Agaricomycotina</taxon>
        <taxon>Agaricomycetes</taxon>
        <taxon>Agaricomycetidae</taxon>
        <taxon>Agaricales</taxon>
        <taxon>Marasmiineae</taxon>
        <taxon>Marasmiaceae</taxon>
        <taxon>Marasmius</taxon>
    </lineage>
</organism>
<feature type="region of interest" description="Disordered" evidence="1">
    <location>
        <begin position="100"/>
        <end position="127"/>
    </location>
</feature>
<proteinExistence type="predicted"/>
<dbReference type="EMBL" id="JBAHYK010001990">
    <property type="protein sequence ID" value="KAL0566167.1"/>
    <property type="molecule type" value="Genomic_DNA"/>
</dbReference>
<comment type="caution">
    <text evidence="2">The sequence shown here is derived from an EMBL/GenBank/DDBJ whole genome shotgun (WGS) entry which is preliminary data.</text>
</comment>
<reference evidence="2 3" key="1">
    <citation type="submission" date="2024-02" db="EMBL/GenBank/DDBJ databases">
        <title>A draft genome for the cacao thread blight pathogen Marasmius crinis-equi.</title>
        <authorList>
            <person name="Cohen S.P."/>
            <person name="Baruah I.K."/>
            <person name="Amoako-Attah I."/>
            <person name="Bukari Y."/>
            <person name="Meinhardt L.W."/>
            <person name="Bailey B.A."/>
        </authorList>
    </citation>
    <scope>NUCLEOTIDE SEQUENCE [LARGE SCALE GENOMIC DNA]</scope>
    <source>
        <strain evidence="2 3">GH-76</strain>
    </source>
</reference>
<name>A0ABR3ETC5_9AGAR</name>
<sequence length="187" mass="19766">MLHLPTSYYTPRYAPSGGSYLLITQSDSSDSGGSSLGSAPHTPPVNSVFIFGEVANPLTYSPPYPGTRYPLSYAPEHSPNYQLQCTANQHDTNYLSAHLSAESLSSPPPVQPHYNHVDQSRSGPDPLQTVESASELVGVSDSLGSCPPSTTPPTPHPTVGLEQTEGSLHAGSLLLGLEPLINCEPND</sequence>
<evidence type="ECO:0000256" key="1">
    <source>
        <dbReference type="SAM" id="MobiDB-lite"/>
    </source>
</evidence>
<evidence type="ECO:0000313" key="3">
    <source>
        <dbReference type="Proteomes" id="UP001465976"/>
    </source>
</evidence>
<keyword evidence="3" id="KW-1185">Reference proteome</keyword>
<dbReference type="Proteomes" id="UP001465976">
    <property type="component" value="Unassembled WGS sequence"/>
</dbReference>
<gene>
    <name evidence="2" type="ORF">V5O48_015850</name>
</gene>